<protein>
    <submittedName>
        <fullName evidence="5">Uncharacterized protein LOC116546638 isoform X1</fullName>
    </submittedName>
</protein>
<evidence type="ECO:0000256" key="2">
    <source>
        <dbReference type="SAM" id="SignalP"/>
    </source>
</evidence>
<sequence>MWPKTSFLLLILPRKVKNLDIPALCQEKKRHCTFRMPKHTTSHAKNMRLAISFPPDFLYPGHDFLGVLWMLFTIVFLGVSTVGLFLRKISFCLCAQALEREMAESKAAYKQHRWEMRKKKRVPGRHMSEEPAQKRLCLNNAFWRDSGPHLVPVRSSSCVPRENIEKTKVNAGVIFTLPVSGHCSLFLSRPLLTWPLLCRFCDAFSVGTFQKQNVSHKLSGFFIPSYSSWVAPPEAINA</sequence>
<keyword evidence="1" id="KW-0472">Membrane</keyword>
<organism evidence="4 5">
    <name type="scientific">Sapajus apella</name>
    <name type="common">Brown-capped capuchin</name>
    <name type="synonym">Cebus apella</name>
    <dbReference type="NCBI Taxonomy" id="9515"/>
    <lineage>
        <taxon>Eukaryota</taxon>
        <taxon>Metazoa</taxon>
        <taxon>Chordata</taxon>
        <taxon>Craniata</taxon>
        <taxon>Vertebrata</taxon>
        <taxon>Euteleostomi</taxon>
        <taxon>Mammalia</taxon>
        <taxon>Eutheria</taxon>
        <taxon>Euarchontoglires</taxon>
        <taxon>Primates</taxon>
        <taxon>Haplorrhini</taxon>
        <taxon>Platyrrhini</taxon>
        <taxon>Cebidae</taxon>
        <taxon>Cebinae</taxon>
        <taxon>Sapajus</taxon>
    </lineage>
</organism>
<gene>
    <name evidence="5" type="primary">LOC116546638</name>
</gene>
<dbReference type="AlphaFoldDB" id="A0A6J3HFB1"/>
<evidence type="ECO:0000313" key="4">
    <source>
        <dbReference type="Proteomes" id="UP000504640"/>
    </source>
</evidence>
<feature type="signal peptide" evidence="2">
    <location>
        <begin position="1"/>
        <end position="18"/>
    </location>
</feature>
<evidence type="ECO:0000313" key="5">
    <source>
        <dbReference type="RefSeq" id="XP_032128720.1"/>
    </source>
</evidence>
<dbReference type="GeneID" id="116546638"/>
<dbReference type="Pfam" id="PF06409">
    <property type="entry name" value="NPIP"/>
    <property type="match status" value="1"/>
</dbReference>
<name>A0A6J3HFB1_SAPAP</name>
<keyword evidence="1" id="KW-1133">Transmembrane helix</keyword>
<keyword evidence="1" id="KW-0812">Transmembrane</keyword>
<dbReference type="RefSeq" id="XP_032128720.1">
    <property type="nucleotide sequence ID" value="XM_032272829.1"/>
</dbReference>
<dbReference type="InterPro" id="IPR054697">
    <property type="entry name" value="NPIP_N"/>
</dbReference>
<keyword evidence="2" id="KW-0732">Signal</keyword>
<feature type="domain" description="Nuclear pore complex interacting protein N-terminal" evidence="3">
    <location>
        <begin position="51"/>
        <end position="93"/>
    </location>
</feature>
<feature type="transmembrane region" description="Helical" evidence="1">
    <location>
        <begin position="64"/>
        <end position="86"/>
    </location>
</feature>
<feature type="chain" id="PRO_5027063435" evidence="2">
    <location>
        <begin position="19"/>
        <end position="238"/>
    </location>
</feature>
<accession>A0A6J3HFB1</accession>
<dbReference type="Proteomes" id="UP000504640">
    <property type="component" value="Unplaced"/>
</dbReference>
<reference evidence="5" key="1">
    <citation type="submission" date="2025-08" db="UniProtKB">
        <authorList>
            <consortium name="RefSeq"/>
        </authorList>
    </citation>
    <scope>IDENTIFICATION</scope>
    <source>
        <tissue evidence="5">Blood</tissue>
    </source>
</reference>
<evidence type="ECO:0000256" key="1">
    <source>
        <dbReference type="SAM" id="Phobius"/>
    </source>
</evidence>
<proteinExistence type="predicted"/>
<keyword evidence="4" id="KW-1185">Reference proteome</keyword>
<evidence type="ECO:0000259" key="3">
    <source>
        <dbReference type="Pfam" id="PF06409"/>
    </source>
</evidence>